<keyword evidence="2" id="KW-0812">Transmembrane</keyword>
<dbReference type="GO" id="GO:0006465">
    <property type="term" value="P:signal peptide processing"/>
    <property type="evidence" value="ECO:0007669"/>
    <property type="project" value="TreeGrafter"/>
</dbReference>
<sequence length="207" mass="20437">MLHPDIPGALAGAAIGLLSGGRLRAAVARHTDPPPRQLPVRAAAVASPALLGAATGLTPVAAALGWAALLGVALAFVDGAVHRLPNALTLPAFAGTALLLTAAALLDGRPGVLPRCLLAALALGTLYTALALVAPVGLGDAKLAPTLGALLGWYGWATVFAGLLTGFLLAGLWGAALLLTRRAKGADPLPFGPFMLLGALVAVVLAA</sequence>
<dbReference type="PANTHER" id="PTHR30487:SF0">
    <property type="entry name" value="PREPILIN LEADER PEPTIDASE_N-METHYLTRANSFERASE-RELATED"/>
    <property type="match status" value="1"/>
</dbReference>
<keyword evidence="5" id="KW-1185">Reference proteome</keyword>
<feature type="transmembrane region" description="Helical" evidence="2">
    <location>
        <begin position="150"/>
        <end position="176"/>
    </location>
</feature>
<evidence type="ECO:0000313" key="4">
    <source>
        <dbReference type="EMBL" id="AXI79225.1"/>
    </source>
</evidence>
<dbReference type="KEGG" id="stri:C7M71_019215"/>
<gene>
    <name evidence="4" type="ORF">C7M71_019215</name>
</gene>
<dbReference type="InterPro" id="IPR000045">
    <property type="entry name" value="Prepilin_IV_endopep_pep"/>
</dbReference>
<protein>
    <submittedName>
        <fullName evidence="4">Prepilin peptidase</fullName>
    </submittedName>
</protein>
<dbReference type="RefSeq" id="WP_114914440.1">
    <property type="nucleotide sequence ID" value="NZ_CP031264.1"/>
</dbReference>
<evidence type="ECO:0000256" key="2">
    <source>
        <dbReference type="SAM" id="Phobius"/>
    </source>
</evidence>
<dbReference type="GO" id="GO:0005886">
    <property type="term" value="C:plasma membrane"/>
    <property type="evidence" value="ECO:0007669"/>
    <property type="project" value="TreeGrafter"/>
</dbReference>
<dbReference type="PANTHER" id="PTHR30487">
    <property type="entry name" value="TYPE 4 PREPILIN-LIKE PROTEINS LEADER PEPTIDE-PROCESSING ENZYME"/>
    <property type="match status" value="1"/>
</dbReference>
<accession>A0A345SZS0</accession>
<feature type="domain" description="Prepilin type IV endopeptidase peptidase" evidence="3">
    <location>
        <begin position="69"/>
        <end position="174"/>
    </location>
</feature>
<evidence type="ECO:0000259" key="3">
    <source>
        <dbReference type="Pfam" id="PF01478"/>
    </source>
</evidence>
<comment type="similarity">
    <text evidence="1">Belongs to the peptidase A24 family.</text>
</comment>
<evidence type="ECO:0000313" key="5">
    <source>
        <dbReference type="Proteomes" id="UP000249340"/>
    </source>
</evidence>
<dbReference type="Proteomes" id="UP000249340">
    <property type="component" value="Chromosome"/>
</dbReference>
<dbReference type="Pfam" id="PF01478">
    <property type="entry name" value="Peptidase_A24"/>
    <property type="match status" value="1"/>
</dbReference>
<keyword evidence="2" id="KW-0472">Membrane</keyword>
<feature type="transmembrane region" description="Helical" evidence="2">
    <location>
        <begin position="112"/>
        <end position="138"/>
    </location>
</feature>
<feature type="transmembrane region" description="Helical" evidence="2">
    <location>
        <begin position="188"/>
        <end position="206"/>
    </location>
</feature>
<reference evidence="5" key="1">
    <citation type="submission" date="2018-07" db="EMBL/GenBank/DDBJ databases">
        <title>Streptacidiphilus bronchialis DSM 106435 chromosome.</title>
        <authorList>
            <person name="Batra D."/>
            <person name="Gulvik C.A."/>
        </authorList>
    </citation>
    <scope>NUCLEOTIDE SEQUENCE [LARGE SCALE GENOMIC DNA]</scope>
    <source>
        <strain evidence="5">DSM 106435</strain>
    </source>
</reference>
<dbReference type="InterPro" id="IPR050882">
    <property type="entry name" value="Prepilin_peptidase/N-MTase"/>
</dbReference>
<dbReference type="GO" id="GO:0004190">
    <property type="term" value="F:aspartic-type endopeptidase activity"/>
    <property type="evidence" value="ECO:0007669"/>
    <property type="project" value="InterPro"/>
</dbReference>
<dbReference type="Gene3D" id="1.20.120.1220">
    <property type="match status" value="1"/>
</dbReference>
<name>A0A345SZS0_9ACTN</name>
<organism evidence="4 5">
    <name type="scientific">Peterkaempfera bronchialis</name>
    <dbReference type="NCBI Taxonomy" id="2126346"/>
    <lineage>
        <taxon>Bacteria</taxon>
        <taxon>Bacillati</taxon>
        <taxon>Actinomycetota</taxon>
        <taxon>Actinomycetes</taxon>
        <taxon>Kitasatosporales</taxon>
        <taxon>Streptomycetaceae</taxon>
        <taxon>Peterkaempfera</taxon>
    </lineage>
</organism>
<dbReference type="AlphaFoldDB" id="A0A345SZS0"/>
<feature type="transmembrane region" description="Helical" evidence="2">
    <location>
        <begin position="49"/>
        <end position="76"/>
    </location>
</feature>
<feature type="transmembrane region" description="Helical" evidence="2">
    <location>
        <begin position="88"/>
        <end position="106"/>
    </location>
</feature>
<keyword evidence="2" id="KW-1133">Transmembrane helix</keyword>
<proteinExistence type="inferred from homology"/>
<dbReference type="EMBL" id="CP031264">
    <property type="protein sequence ID" value="AXI79225.1"/>
    <property type="molecule type" value="Genomic_DNA"/>
</dbReference>
<evidence type="ECO:0000256" key="1">
    <source>
        <dbReference type="ARBA" id="ARBA00005801"/>
    </source>
</evidence>